<feature type="transmembrane region" description="Helical" evidence="1">
    <location>
        <begin position="15"/>
        <end position="32"/>
    </location>
</feature>
<keyword evidence="3" id="KW-1185">Reference proteome</keyword>
<dbReference type="KEGG" id="mrub:DEO27_022140"/>
<organism evidence="2 3">
    <name type="scientific">Mucilaginibacter rubeus</name>
    <dbReference type="NCBI Taxonomy" id="2027860"/>
    <lineage>
        <taxon>Bacteria</taxon>
        <taxon>Pseudomonadati</taxon>
        <taxon>Bacteroidota</taxon>
        <taxon>Sphingobacteriia</taxon>
        <taxon>Sphingobacteriales</taxon>
        <taxon>Sphingobacteriaceae</taxon>
        <taxon>Mucilaginibacter</taxon>
    </lineage>
</organism>
<dbReference type="OrthoDB" id="2083077at2"/>
<keyword evidence="1" id="KW-0812">Transmembrane</keyword>
<keyword evidence="1" id="KW-0472">Membrane</keyword>
<dbReference type="EMBL" id="CP043450">
    <property type="protein sequence ID" value="QEM12597.1"/>
    <property type="molecule type" value="Genomic_DNA"/>
</dbReference>
<dbReference type="AlphaFoldDB" id="A0A5C1I308"/>
<evidence type="ECO:0000313" key="3">
    <source>
        <dbReference type="Proteomes" id="UP000251402"/>
    </source>
</evidence>
<evidence type="ECO:0000313" key="2">
    <source>
        <dbReference type="EMBL" id="QEM12597.1"/>
    </source>
</evidence>
<name>A0A5C1I308_9SPHI</name>
<dbReference type="Proteomes" id="UP000251402">
    <property type="component" value="Chromosome"/>
</dbReference>
<accession>A0A5C1I308</accession>
<proteinExistence type="predicted"/>
<sequence length="261" mass="30248">MIEIIKNNISWLKDFFTLILTGTGAVVTILTYQRAKATILQPIRSEVVKKQTELLSELLQLLFANDQSFETGLDYVEICKVNTLLLLNDYGFTDKFKAERLQEAKTNLQGAVFTKNKLENFHRIQPFGEGPIHAESQEKIKEKLENGKVRIILIQTTKKNREFTAKLDYFRSHPFMPTSIQETLESLNKDITYNLSTALTEELEKFINELPKQIKINSQVKVNLSGISNNFIHARRSHKEQVETLTRNIRNHLRIDEKWLA</sequence>
<dbReference type="RefSeq" id="WP_112568707.1">
    <property type="nucleotide sequence ID" value="NZ_CP043450.1"/>
</dbReference>
<keyword evidence="1" id="KW-1133">Transmembrane helix</keyword>
<gene>
    <name evidence="2" type="ORF">DEO27_022140</name>
</gene>
<reference evidence="2" key="1">
    <citation type="submission" date="2019-08" db="EMBL/GenBank/DDBJ databases">
        <title>Comparative genome analysis confer to the adaptation heavy metal polluted environment.</title>
        <authorList>
            <person name="Li Y."/>
        </authorList>
    </citation>
    <scope>NUCLEOTIDE SEQUENCE [LARGE SCALE GENOMIC DNA]</scope>
    <source>
        <strain evidence="2">P1</strain>
    </source>
</reference>
<evidence type="ECO:0000256" key="1">
    <source>
        <dbReference type="SAM" id="Phobius"/>
    </source>
</evidence>
<protein>
    <submittedName>
        <fullName evidence="2">Uncharacterized protein</fullName>
    </submittedName>
</protein>